<dbReference type="CDD" id="cd22157">
    <property type="entry name" value="F-box_AtFBW1-like"/>
    <property type="match status" value="1"/>
</dbReference>
<dbReference type="OrthoDB" id="1083664at2759"/>
<protein>
    <recommendedName>
        <fullName evidence="1">F-box domain-containing protein</fullName>
    </recommendedName>
</protein>
<dbReference type="Gramene" id="ESQ55112">
    <property type="protein sequence ID" value="ESQ55112"/>
    <property type="gene ID" value="EUTSA_v10026850mg"/>
</dbReference>
<dbReference type="AlphaFoldDB" id="V4MIE3"/>
<gene>
    <name evidence="2" type="ORF">EUTSA_v10026850mg</name>
</gene>
<dbReference type="EMBL" id="KI517384">
    <property type="protein sequence ID" value="ESQ55112.1"/>
    <property type="molecule type" value="Genomic_DNA"/>
</dbReference>
<dbReference type="InterPro" id="IPR001810">
    <property type="entry name" value="F-box_dom"/>
</dbReference>
<organism evidence="2 3">
    <name type="scientific">Eutrema salsugineum</name>
    <name type="common">Saltwater cress</name>
    <name type="synonym">Sisymbrium salsugineum</name>
    <dbReference type="NCBI Taxonomy" id="72664"/>
    <lineage>
        <taxon>Eukaryota</taxon>
        <taxon>Viridiplantae</taxon>
        <taxon>Streptophyta</taxon>
        <taxon>Embryophyta</taxon>
        <taxon>Tracheophyta</taxon>
        <taxon>Spermatophyta</taxon>
        <taxon>Magnoliopsida</taxon>
        <taxon>eudicotyledons</taxon>
        <taxon>Gunneridae</taxon>
        <taxon>Pentapetalae</taxon>
        <taxon>rosids</taxon>
        <taxon>malvids</taxon>
        <taxon>Brassicales</taxon>
        <taxon>Brassicaceae</taxon>
        <taxon>Eutremeae</taxon>
        <taxon>Eutrema</taxon>
    </lineage>
</organism>
<sequence>PIPGDILIDIFSRVPGKSVARFRCVSKFWASLLRRPDFTELFLTKSLARPRLFFNVRVNGKSLFYSSPQPQNPDENSCLVATRYNTPYPEYFPYDMFCNSSICGLVLLCGWSRMNVWVICNPATGEFLTLPKVKIQNKHEKLSQMYLGYDPIGKQFKVLCMTSSGGDDERPNTHQVLTSKSGKRFWRRIEQRFRLYDRMDGEVCINGVLYFGGARFGQPSVVCFDVRSEKFSFINTNEEMGEELGIFAWTLFNYKGKVGIHDWNGNDHHLVCWVLEDAVNHKWSKHKHVLPDVVNENMMFVGMTSTGDIMWSLYNVVPSNLYIYSMERKTITSLNIQGEEFKDDYIGQIFVDYVENMKFI</sequence>
<accession>V4MIE3</accession>
<dbReference type="PANTHER" id="PTHR31111:SF65">
    <property type="entry name" value="F-BOX DOMAIN-CONTAINING PROTEIN"/>
    <property type="match status" value="1"/>
</dbReference>
<dbReference type="Pfam" id="PF08268">
    <property type="entry name" value="FBA_3"/>
    <property type="match status" value="1"/>
</dbReference>
<feature type="non-terminal residue" evidence="2">
    <location>
        <position position="1"/>
    </location>
</feature>
<dbReference type="InterPro" id="IPR036047">
    <property type="entry name" value="F-box-like_dom_sf"/>
</dbReference>
<dbReference type="STRING" id="72664.V4MIE3"/>
<proteinExistence type="predicted"/>
<feature type="domain" description="F-box" evidence="1">
    <location>
        <begin position="2"/>
        <end position="42"/>
    </location>
</feature>
<dbReference type="Pfam" id="PF00646">
    <property type="entry name" value="F-box"/>
    <property type="match status" value="1"/>
</dbReference>
<evidence type="ECO:0000259" key="1">
    <source>
        <dbReference type="SMART" id="SM00256"/>
    </source>
</evidence>
<dbReference type="OMA" id="FEVEEPR"/>
<dbReference type="Proteomes" id="UP000030689">
    <property type="component" value="Unassembled WGS sequence"/>
</dbReference>
<keyword evidence="3" id="KW-1185">Reference proteome</keyword>
<dbReference type="InterPro" id="IPR017451">
    <property type="entry name" value="F-box-assoc_interact_dom"/>
</dbReference>
<dbReference type="Gene3D" id="1.20.1280.50">
    <property type="match status" value="1"/>
</dbReference>
<name>V4MIE3_EUTSA</name>
<dbReference type="SMART" id="SM00256">
    <property type="entry name" value="FBOX"/>
    <property type="match status" value="1"/>
</dbReference>
<dbReference type="NCBIfam" id="TIGR01640">
    <property type="entry name" value="F_box_assoc_1"/>
    <property type="match status" value="1"/>
</dbReference>
<dbReference type="SUPFAM" id="SSF81383">
    <property type="entry name" value="F-box domain"/>
    <property type="match status" value="1"/>
</dbReference>
<dbReference type="PANTHER" id="PTHR31111">
    <property type="entry name" value="BNAA05G37150D PROTEIN-RELATED"/>
    <property type="match status" value="1"/>
</dbReference>
<dbReference type="KEGG" id="eus:EUTSA_v10026850mg"/>
<evidence type="ECO:0000313" key="3">
    <source>
        <dbReference type="Proteomes" id="UP000030689"/>
    </source>
</evidence>
<evidence type="ECO:0000313" key="2">
    <source>
        <dbReference type="EMBL" id="ESQ55112.1"/>
    </source>
</evidence>
<dbReference type="InterPro" id="IPR013187">
    <property type="entry name" value="F-box-assoc_dom_typ3"/>
</dbReference>
<reference evidence="2 3" key="1">
    <citation type="journal article" date="2013" name="Front. Plant Sci.">
        <title>The Reference Genome of the Halophytic Plant Eutrema salsugineum.</title>
        <authorList>
            <person name="Yang R."/>
            <person name="Jarvis D.E."/>
            <person name="Chen H."/>
            <person name="Beilstein M.A."/>
            <person name="Grimwood J."/>
            <person name="Jenkins J."/>
            <person name="Shu S."/>
            <person name="Prochnik S."/>
            <person name="Xin M."/>
            <person name="Ma C."/>
            <person name="Schmutz J."/>
            <person name="Wing R.A."/>
            <person name="Mitchell-Olds T."/>
            <person name="Schumaker K.S."/>
            <person name="Wang X."/>
        </authorList>
    </citation>
    <scope>NUCLEOTIDE SEQUENCE [LARGE SCALE GENOMIC DNA]</scope>
</reference>